<dbReference type="eggNOG" id="COG1893">
    <property type="taxonomic scope" value="Bacteria"/>
</dbReference>
<protein>
    <recommendedName>
        <fullName evidence="4">2-dehydropantoate 2-reductase</fullName>
        <ecNumber evidence="4">1.1.1.169</ecNumber>
    </recommendedName>
    <alternativeName>
        <fullName evidence="4">Ketopantoate reductase</fullName>
    </alternativeName>
</protein>
<evidence type="ECO:0000256" key="1">
    <source>
        <dbReference type="ARBA" id="ARBA00007870"/>
    </source>
</evidence>
<evidence type="ECO:0000313" key="7">
    <source>
        <dbReference type="EMBL" id="AFA48346.1"/>
    </source>
</evidence>
<dbReference type="Pfam" id="PF08546">
    <property type="entry name" value="ApbA_C"/>
    <property type="match status" value="1"/>
</dbReference>
<evidence type="ECO:0000259" key="6">
    <source>
        <dbReference type="Pfam" id="PF08546"/>
    </source>
</evidence>
<dbReference type="RefSeq" id="WP_014355949.1">
    <property type="nucleotide sequence ID" value="NC_016894.1"/>
</dbReference>
<dbReference type="PANTHER" id="PTHR21708">
    <property type="entry name" value="PROBABLE 2-DEHYDROPANTOATE 2-REDUCTASE"/>
    <property type="match status" value="1"/>
</dbReference>
<reference evidence="8" key="1">
    <citation type="submission" date="2011-07" db="EMBL/GenBank/DDBJ databases">
        <title>Complete genome sequence of Acetobacterium woodii.</title>
        <authorList>
            <person name="Poehlein A."/>
            <person name="Schmidt S."/>
            <person name="Kaster A.-K."/>
            <person name="Goenrich M."/>
            <person name="Vollmers J."/>
            <person name="Thuermer A."/>
            <person name="Gottschalk G."/>
            <person name="Thauer R.K."/>
            <person name="Daniel R."/>
            <person name="Mueller V."/>
        </authorList>
    </citation>
    <scope>NUCLEOTIDE SEQUENCE [LARGE SCALE GENOMIC DNA]</scope>
    <source>
        <strain evidence="8">ATCC 29683 / DSM 1030 / JCM 2381 / KCTC 1655 / WB1</strain>
    </source>
</reference>
<dbReference type="InterPro" id="IPR003710">
    <property type="entry name" value="ApbA"/>
</dbReference>
<comment type="similarity">
    <text evidence="1 4">Belongs to the ketopantoate reductase family.</text>
</comment>
<dbReference type="Pfam" id="PF02558">
    <property type="entry name" value="ApbA"/>
    <property type="match status" value="1"/>
</dbReference>
<comment type="catalytic activity">
    <reaction evidence="4">
        <text>(R)-pantoate + NADP(+) = 2-dehydropantoate + NADPH + H(+)</text>
        <dbReference type="Rhea" id="RHEA:16233"/>
        <dbReference type="ChEBI" id="CHEBI:11561"/>
        <dbReference type="ChEBI" id="CHEBI:15378"/>
        <dbReference type="ChEBI" id="CHEBI:15980"/>
        <dbReference type="ChEBI" id="CHEBI:57783"/>
        <dbReference type="ChEBI" id="CHEBI:58349"/>
        <dbReference type="EC" id="1.1.1.169"/>
    </reaction>
</comment>
<organism evidence="7 8">
    <name type="scientific">Acetobacterium woodii (strain ATCC 29683 / DSM 1030 / JCM 2381 / KCTC 1655 / WB1)</name>
    <dbReference type="NCBI Taxonomy" id="931626"/>
    <lineage>
        <taxon>Bacteria</taxon>
        <taxon>Bacillati</taxon>
        <taxon>Bacillota</taxon>
        <taxon>Clostridia</taxon>
        <taxon>Eubacteriales</taxon>
        <taxon>Eubacteriaceae</taxon>
        <taxon>Acetobacterium</taxon>
    </lineage>
</organism>
<dbReference type="OrthoDB" id="9793586at2"/>
<evidence type="ECO:0000256" key="3">
    <source>
        <dbReference type="ARBA" id="ARBA00023002"/>
    </source>
</evidence>
<evidence type="ECO:0000313" key="8">
    <source>
        <dbReference type="Proteomes" id="UP000007177"/>
    </source>
</evidence>
<keyword evidence="2 4" id="KW-0521">NADP</keyword>
<evidence type="ECO:0000256" key="2">
    <source>
        <dbReference type="ARBA" id="ARBA00022857"/>
    </source>
</evidence>
<dbReference type="GO" id="GO:0005737">
    <property type="term" value="C:cytoplasm"/>
    <property type="evidence" value="ECO:0007669"/>
    <property type="project" value="TreeGrafter"/>
</dbReference>
<dbReference type="GO" id="GO:0015940">
    <property type="term" value="P:pantothenate biosynthetic process"/>
    <property type="evidence" value="ECO:0007669"/>
    <property type="project" value="UniProtKB-UniPathway"/>
</dbReference>
<comment type="pathway">
    <text evidence="4">Cofactor biosynthesis; (R)-pantothenate biosynthesis; (R)-pantoate from 3-methyl-2-oxobutanoate: step 2/2.</text>
</comment>
<evidence type="ECO:0000256" key="4">
    <source>
        <dbReference type="RuleBase" id="RU362068"/>
    </source>
</evidence>
<evidence type="ECO:0000259" key="5">
    <source>
        <dbReference type="Pfam" id="PF02558"/>
    </source>
</evidence>
<dbReference type="SUPFAM" id="SSF48179">
    <property type="entry name" value="6-phosphogluconate dehydrogenase C-terminal domain-like"/>
    <property type="match status" value="1"/>
</dbReference>
<keyword evidence="4" id="KW-0566">Pantothenate biosynthesis</keyword>
<dbReference type="GO" id="GO:0008677">
    <property type="term" value="F:2-dehydropantoate 2-reductase activity"/>
    <property type="evidence" value="ECO:0007669"/>
    <property type="project" value="UniProtKB-EC"/>
</dbReference>
<reference evidence="7 8" key="2">
    <citation type="journal article" date="2012" name="PLoS ONE">
        <title>An ancient pathway combining carbon dioxide fixation with the generation and utilization of a sodium ion gradient for ATP synthesis.</title>
        <authorList>
            <person name="Poehlein A."/>
            <person name="Schmidt S."/>
            <person name="Kaster A.K."/>
            <person name="Goenrich M."/>
            <person name="Vollmers J."/>
            <person name="Thurmer A."/>
            <person name="Bertsch J."/>
            <person name="Schuchmann K."/>
            <person name="Voigt B."/>
            <person name="Hecker M."/>
            <person name="Daniel R."/>
            <person name="Thauer R.K."/>
            <person name="Gottschalk G."/>
            <person name="Muller V."/>
        </authorList>
    </citation>
    <scope>NUCLEOTIDE SEQUENCE [LARGE SCALE GENOMIC DNA]</scope>
    <source>
        <strain evidence="8">ATCC 29683 / DSM 1030 / JCM 2381 / KCTC 1655 / WB1</strain>
    </source>
</reference>
<dbReference type="InterPro" id="IPR013332">
    <property type="entry name" value="KPR_N"/>
</dbReference>
<keyword evidence="3 4" id="KW-0560">Oxidoreductase</keyword>
<dbReference type="InterPro" id="IPR051402">
    <property type="entry name" value="KPR-Related"/>
</dbReference>
<dbReference type="STRING" id="931626.Awo_c15640"/>
<dbReference type="Gene3D" id="3.40.50.720">
    <property type="entry name" value="NAD(P)-binding Rossmann-like Domain"/>
    <property type="match status" value="1"/>
</dbReference>
<dbReference type="NCBIfam" id="TIGR00745">
    <property type="entry name" value="apbA_panE"/>
    <property type="match status" value="1"/>
</dbReference>
<comment type="function">
    <text evidence="4">Catalyzes the NADPH-dependent reduction of ketopantoate into pantoic acid.</text>
</comment>
<feature type="domain" description="Ketopantoate reductase C-terminal" evidence="6">
    <location>
        <begin position="178"/>
        <end position="301"/>
    </location>
</feature>
<accession>H6LGL8</accession>
<dbReference type="EC" id="1.1.1.169" evidence="4"/>
<dbReference type="Proteomes" id="UP000007177">
    <property type="component" value="Chromosome"/>
</dbReference>
<dbReference type="AlphaFoldDB" id="H6LGL8"/>
<dbReference type="KEGG" id="awo:Awo_c15640"/>
<dbReference type="InterPro" id="IPR013328">
    <property type="entry name" value="6PGD_dom2"/>
</dbReference>
<dbReference type="Gene3D" id="1.10.1040.10">
    <property type="entry name" value="N-(1-d-carboxylethyl)-l-norvaline Dehydrogenase, domain 2"/>
    <property type="match status" value="1"/>
</dbReference>
<sequence>MEIEKVSIIGLGALGILFGDLIFQKISSDLTIIADQKRIEKYKTEGVFCNQKRCDFNYLSPEDETVIADLIIFCVKINGLKEAIQAVEKHVGPNTIFISLLNGITSETIIGEHFGEKNLVWSVAQGMDTVKVENQLHYTNPGIICFGNRNSDEPSSTVKRVKNFFDKVGIAYQIDNQMERKIWSKFMLNVGINQVVSVFGENFGSVQKMGELRDLMIAAMAEVIPLAQKEGIDLNQADINYWLGVVDALDAKGKPSMRQDVEARRPSEVELFSGTVIQLGKKYGIVTPVNEMLYNKIKKVESSY</sequence>
<keyword evidence="8" id="KW-1185">Reference proteome</keyword>
<dbReference type="EMBL" id="CP002987">
    <property type="protein sequence ID" value="AFA48346.1"/>
    <property type="molecule type" value="Genomic_DNA"/>
</dbReference>
<dbReference type="UniPathway" id="UPA00028">
    <property type="reaction ID" value="UER00004"/>
</dbReference>
<dbReference type="HOGENOM" id="CLU_031468_6_0_9"/>
<dbReference type="PANTHER" id="PTHR21708:SF26">
    <property type="entry name" value="2-DEHYDROPANTOATE 2-REDUCTASE"/>
    <property type="match status" value="1"/>
</dbReference>
<dbReference type="InterPro" id="IPR013752">
    <property type="entry name" value="KPA_reductase"/>
</dbReference>
<feature type="domain" description="Ketopantoate reductase N-terminal" evidence="5">
    <location>
        <begin position="7"/>
        <end position="149"/>
    </location>
</feature>
<proteinExistence type="inferred from homology"/>
<dbReference type="InterPro" id="IPR036291">
    <property type="entry name" value="NAD(P)-bd_dom_sf"/>
</dbReference>
<dbReference type="SUPFAM" id="SSF51735">
    <property type="entry name" value="NAD(P)-binding Rossmann-fold domains"/>
    <property type="match status" value="1"/>
</dbReference>
<name>H6LGL8_ACEWD</name>
<gene>
    <name evidence="7" type="primary">apbA</name>
    <name evidence="7" type="ordered locus">Awo_c15640</name>
</gene>
<dbReference type="InterPro" id="IPR008927">
    <property type="entry name" value="6-PGluconate_DH-like_C_sf"/>
</dbReference>